<dbReference type="RefSeq" id="WP_099641934.1">
    <property type="nucleotide sequence ID" value="NZ_NKHF01000043.1"/>
</dbReference>
<keyword evidence="1" id="KW-0648">Protein biosynthesis</keyword>
<keyword evidence="2" id="KW-1185">Reference proteome</keyword>
<proteinExistence type="predicted"/>
<dbReference type="EMBL" id="NKHF01000043">
    <property type="protein sequence ID" value="PCK31824.1"/>
    <property type="molecule type" value="Genomic_DNA"/>
</dbReference>
<organism evidence="1 2">
    <name type="scientific">Pseudoalteromonas piscicida</name>
    <dbReference type="NCBI Taxonomy" id="43662"/>
    <lineage>
        <taxon>Bacteria</taxon>
        <taxon>Pseudomonadati</taxon>
        <taxon>Pseudomonadota</taxon>
        <taxon>Gammaproteobacteria</taxon>
        <taxon>Alteromonadales</taxon>
        <taxon>Pseudoalteromonadaceae</taxon>
        <taxon>Pseudoalteromonas</taxon>
    </lineage>
</organism>
<name>A0A2A5JQS7_PSEO7</name>
<accession>A0A2A5JQS7</accession>
<dbReference type="AlphaFoldDB" id="A0A2A5JQS7"/>
<comment type="caution">
    <text evidence="1">The sequence shown here is derived from an EMBL/GenBank/DDBJ whole genome shotgun (WGS) entry which is preliminary data.</text>
</comment>
<keyword evidence="1" id="KW-0251">Elongation factor</keyword>
<gene>
    <name evidence="1" type="ORF">CEX98_10010</name>
</gene>
<evidence type="ECO:0000313" key="2">
    <source>
        <dbReference type="Proteomes" id="UP000228621"/>
    </source>
</evidence>
<protein>
    <submittedName>
        <fullName evidence="1">Transcription elongation factor GreAB</fullName>
    </submittedName>
</protein>
<dbReference type="OrthoDB" id="5293337at2"/>
<dbReference type="GO" id="GO:0003746">
    <property type="term" value="F:translation elongation factor activity"/>
    <property type="evidence" value="ECO:0007669"/>
    <property type="project" value="UniProtKB-KW"/>
</dbReference>
<dbReference type="Proteomes" id="UP000228621">
    <property type="component" value="Unassembled WGS sequence"/>
</dbReference>
<reference evidence="2" key="1">
    <citation type="journal article" date="2019" name="Genome Announc.">
        <title>Draft Genome Sequence of Pseudoalteromonas piscicida Strain 36Y ROTHPW, an Hypersaline Seawater Isolate from the South Coast of Sonora, Mexico.</title>
        <authorList>
            <person name="Sanchez-Diaz R."/>
            <person name="Molina-Garza Z.J."/>
            <person name="Cruz-Suarez L.E."/>
            <person name="Selvin J."/>
            <person name="Kiran G.S."/>
            <person name="Ibarra-Gamez J.C."/>
            <person name="Gomez-Gil B."/>
            <person name="Galaviz-Silva L."/>
        </authorList>
    </citation>
    <scope>NUCLEOTIDE SEQUENCE [LARGE SCALE GENOMIC DNA]</scope>
    <source>
        <strain evidence="2">36Y_RITHPW</strain>
    </source>
</reference>
<evidence type="ECO:0000313" key="1">
    <source>
        <dbReference type="EMBL" id="PCK31824.1"/>
    </source>
</evidence>
<dbReference type="SUPFAM" id="SSF54534">
    <property type="entry name" value="FKBP-like"/>
    <property type="match status" value="1"/>
</dbReference>
<sequence>MNKSVFIEYLKFALEQKLIEATEAAESARADATHEQSAAETQYDSLSIEYGYLAEGQSERVDAMHLAKQTITNQLDHPVTDTIVHNALVEIEDEQGHCHWFYFAPCEGGLKIQYKETPVLVLTFDAPLGKRLKGLNVDDDISFFFNGQQQTLTVTQIR</sequence>